<dbReference type="GO" id="GO:0070025">
    <property type="term" value="F:carbon monoxide binding"/>
    <property type="evidence" value="ECO:0007669"/>
    <property type="project" value="TreeGrafter"/>
</dbReference>
<organism evidence="1 2">
    <name type="scientific">Clostridium vincentii</name>
    <dbReference type="NCBI Taxonomy" id="52704"/>
    <lineage>
        <taxon>Bacteria</taxon>
        <taxon>Bacillati</taxon>
        <taxon>Bacillota</taxon>
        <taxon>Clostridia</taxon>
        <taxon>Eubacteriales</taxon>
        <taxon>Clostridiaceae</taxon>
        <taxon>Clostridium</taxon>
    </lineage>
</organism>
<dbReference type="GO" id="GO:0005506">
    <property type="term" value="F:iron ion binding"/>
    <property type="evidence" value="ECO:0007669"/>
    <property type="project" value="TreeGrafter"/>
</dbReference>
<reference evidence="1 2" key="1">
    <citation type="submission" date="2018-03" db="EMBL/GenBank/DDBJ databases">
        <title>Genome sequence of Clostridium vincentii DSM 10228.</title>
        <authorList>
            <person name="Poehlein A."/>
            <person name="Daniel R."/>
        </authorList>
    </citation>
    <scope>NUCLEOTIDE SEQUENCE [LARGE SCALE GENOMIC DNA]</scope>
    <source>
        <strain evidence="1 2">DSM 10228</strain>
    </source>
</reference>
<evidence type="ECO:0000313" key="2">
    <source>
        <dbReference type="Proteomes" id="UP000239471"/>
    </source>
</evidence>
<gene>
    <name evidence="1" type="primary">hypD_1</name>
    <name evidence="1" type="ORF">CLVI_19950</name>
</gene>
<dbReference type="GO" id="GO:0051539">
    <property type="term" value="F:4 iron, 4 sulfur cluster binding"/>
    <property type="evidence" value="ECO:0007669"/>
    <property type="project" value="TreeGrafter"/>
</dbReference>
<dbReference type="EMBL" id="PVXQ01000020">
    <property type="protein sequence ID" value="PRR82060.1"/>
    <property type="molecule type" value="Genomic_DNA"/>
</dbReference>
<dbReference type="PANTHER" id="PTHR30149:SF0">
    <property type="entry name" value="HYDROGENASE MATURATION FACTOR HYPD"/>
    <property type="match status" value="1"/>
</dbReference>
<protein>
    <submittedName>
        <fullName evidence="1">Hydrogenase isoenzymes formation protein HypD</fullName>
    </submittedName>
</protein>
<name>A0A2T0BDU7_9CLOT</name>
<dbReference type="AlphaFoldDB" id="A0A2T0BDU7"/>
<keyword evidence="2" id="KW-1185">Reference proteome</keyword>
<dbReference type="PANTHER" id="PTHR30149">
    <property type="entry name" value="HYDROGENASE PROTEIN ASSEMBLY PROTEIN HYPD"/>
    <property type="match status" value="1"/>
</dbReference>
<dbReference type="Gene3D" id="3.40.50.11750">
    <property type="entry name" value="HypD, alpha/beta domain 1"/>
    <property type="match status" value="1"/>
</dbReference>
<dbReference type="Proteomes" id="UP000239471">
    <property type="component" value="Unassembled WGS sequence"/>
</dbReference>
<evidence type="ECO:0000313" key="1">
    <source>
        <dbReference type="EMBL" id="PRR82060.1"/>
    </source>
</evidence>
<dbReference type="Pfam" id="PF01924">
    <property type="entry name" value="HypD"/>
    <property type="match status" value="1"/>
</dbReference>
<sequence>MKSLEIDKEIRIMEICGTHTMSILRSGIKELLPKNVKLISGPGCPVCVTN</sequence>
<dbReference type="GO" id="GO:0051604">
    <property type="term" value="P:protein maturation"/>
    <property type="evidence" value="ECO:0007669"/>
    <property type="project" value="TreeGrafter"/>
</dbReference>
<dbReference type="InterPro" id="IPR002780">
    <property type="entry name" value="Hyd_form_HypD"/>
</dbReference>
<proteinExistence type="predicted"/>
<comment type="caution">
    <text evidence="1">The sequence shown here is derived from an EMBL/GenBank/DDBJ whole genome shotgun (WGS) entry which is preliminary data.</text>
</comment>
<dbReference type="InterPro" id="IPR042243">
    <property type="entry name" value="HypD_1"/>
</dbReference>
<accession>A0A2T0BDU7</accession>